<keyword evidence="2" id="KW-1185">Reference proteome</keyword>
<dbReference type="KEGG" id="beq:BEWA_009990"/>
<name>L0B182_THEEQ</name>
<dbReference type="Gene3D" id="3.40.50.150">
    <property type="entry name" value="Vaccinia Virus protein VP39"/>
    <property type="match status" value="1"/>
</dbReference>
<sequence>MGAIKYKDDMNEENLRRLRLNFEYSDICKLPLMSKRLIVITNLYYGDKKRSEEFIKLQNTFCKHLLSLRKSKKLDAYVIANLSFKKNSKLKWESMLRFNNNGIIVELLKLLKK</sequence>
<proteinExistence type="predicted"/>
<gene>
    <name evidence="1" type="ORF">BEWA_009990</name>
</gene>
<dbReference type="VEuPathDB" id="PiroplasmaDB:BEWA_009990"/>
<dbReference type="RefSeq" id="XP_004831251.1">
    <property type="nucleotide sequence ID" value="XM_004831194.1"/>
</dbReference>
<evidence type="ECO:0000313" key="2">
    <source>
        <dbReference type="Proteomes" id="UP000031512"/>
    </source>
</evidence>
<evidence type="ECO:0000313" key="1">
    <source>
        <dbReference type="EMBL" id="AFZ81585.1"/>
    </source>
</evidence>
<dbReference type="Proteomes" id="UP000031512">
    <property type="component" value="Chromosome 3"/>
</dbReference>
<reference evidence="1 2" key="1">
    <citation type="journal article" date="2012" name="BMC Genomics">
        <title>Comparative genomic analysis and phylogenetic position of Theileria equi.</title>
        <authorList>
            <person name="Kappmeyer L.S."/>
            <person name="Thiagarajan M."/>
            <person name="Herndon D.R."/>
            <person name="Ramsay J.D."/>
            <person name="Caler E."/>
            <person name="Djikeng A."/>
            <person name="Gillespie J.J."/>
            <person name="Lau A.O."/>
            <person name="Roalson E.H."/>
            <person name="Silva J.C."/>
            <person name="Silva M.G."/>
            <person name="Suarez C.E."/>
            <person name="Ueti M.W."/>
            <person name="Nene V.M."/>
            <person name="Mealey R.H."/>
            <person name="Knowles D.P."/>
            <person name="Brayton K.A."/>
        </authorList>
    </citation>
    <scope>NUCLEOTIDE SEQUENCE [LARGE SCALE GENOMIC DNA]</scope>
    <source>
        <strain evidence="1 2">WA</strain>
    </source>
</reference>
<dbReference type="AlphaFoldDB" id="L0B182"/>
<dbReference type="InterPro" id="IPR029063">
    <property type="entry name" value="SAM-dependent_MTases_sf"/>
</dbReference>
<dbReference type="EMBL" id="CP001670">
    <property type="protein sequence ID" value="AFZ81585.1"/>
    <property type="molecule type" value="Genomic_DNA"/>
</dbReference>
<organism evidence="1 2">
    <name type="scientific">Theileria equi strain WA</name>
    <dbReference type="NCBI Taxonomy" id="1537102"/>
    <lineage>
        <taxon>Eukaryota</taxon>
        <taxon>Sar</taxon>
        <taxon>Alveolata</taxon>
        <taxon>Apicomplexa</taxon>
        <taxon>Aconoidasida</taxon>
        <taxon>Piroplasmida</taxon>
        <taxon>Theileriidae</taxon>
        <taxon>Theileria</taxon>
    </lineage>
</organism>
<protein>
    <submittedName>
        <fullName evidence="1">Uncharacterized protein</fullName>
    </submittedName>
</protein>
<dbReference type="GeneID" id="15806409"/>
<accession>L0B182</accession>